<gene>
    <name evidence="2" type="ordered locus">BLASA_1898</name>
</gene>
<accession>H6RQ45</accession>
<dbReference type="KEGG" id="bsd:BLASA_1898"/>
<keyword evidence="3" id="KW-1185">Reference proteome</keyword>
<proteinExistence type="predicted"/>
<dbReference type="Proteomes" id="UP000007517">
    <property type="component" value="Chromosome"/>
</dbReference>
<evidence type="ECO:0000313" key="3">
    <source>
        <dbReference type="Proteomes" id="UP000007517"/>
    </source>
</evidence>
<sequence length="115" mass="11731">MAKNNSTIASWYALPTRPIEASTPELRSVLPKLQPGYRAESAGRRNTSSRRSRGGCSDSSAEGAGVPRADPLAGTPNGGLGGRSGAILVAIARGVMTETADAGAGVSGAVAFRWF</sequence>
<dbReference type="HOGENOM" id="CLU_2104276_0_0_11"/>
<evidence type="ECO:0000313" key="2">
    <source>
        <dbReference type="EMBL" id="CCG02814.1"/>
    </source>
</evidence>
<protein>
    <submittedName>
        <fullName evidence="2">Uncharacterized protein</fullName>
    </submittedName>
</protein>
<organism evidence="2 3">
    <name type="scientific">Blastococcus saxobsidens (strain DD2)</name>
    <dbReference type="NCBI Taxonomy" id="1146883"/>
    <lineage>
        <taxon>Bacteria</taxon>
        <taxon>Bacillati</taxon>
        <taxon>Actinomycetota</taxon>
        <taxon>Actinomycetes</taxon>
        <taxon>Geodermatophilales</taxon>
        <taxon>Geodermatophilaceae</taxon>
        <taxon>Blastococcus</taxon>
    </lineage>
</organism>
<dbReference type="AlphaFoldDB" id="H6RQ45"/>
<reference evidence="3" key="2">
    <citation type="submission" date="2012-02" db="EMBL/GenBank/DDBJ databases">
        <title>Complete genome sequence of Blastococcus saxobsidens strain DD2.</title>
        <authorList>
            <person name="Genoscope."/>
        </authorList>
    </citation>
    <scope>NUCLEOTIDE SEQUENCE [LARGE SCALE GENOMIC DNA]</scope>
    <source>
        <strain evidence="3">DD2</strain>
    </source>
</reference>
<evidence type="ECO:0000256" key="1">
    <source>
        <dbReference type="SAM" id="MobiDB-lite"/>
    </source>
</evidence>
<feature type="region of interest" description="Disordered" evidence="1">
    <location>
        <begin position="23"/>
        <end position="81"/>
    </location>
</feature>
<name>H6RQ45_BLASD</name>
<reference evidence="2 3" key="1">
    <citation type="journal article" date="2012" name="J. Bacteriol.">
        <title>Genome Sequence of Blastococcus saxobsidens DD2, a Stone-Inhabiting Bacterium.</title>
        <authorList>
            <person name="Chouaia B."/>
            <person name="Crotti E."/>
            <person name="Brusetti L."/>
            <person name="Daffonchio D."/>
            <person name="Essoussi I."/>
            <person name="Nouioui I."/>
            <person name="Sbissi I."/>
            <person name="Ghodhbane-Gtari F."/>
            <person name="Gtari M."/>
            <person name="Vacherie B."/>
            <person name="Barbe V."/>
            <person name="Medigue C."/>
            <person name="Gury J."/>
            <person name="Pujic P."/>
            <person name="Normand P."/>
        </authorList>
    </citation>
    <scope>NUCLEOTIDE SEQUENCE [LARGE SCALE GENOMIC DNA]</scope>
    <source>
        <strain evidence="2 3">DD2</strain>
    </source>
</reference>
<dbReference type="EMBL" id="FO117623">
    <property type="protein sequence ID" value="CCG02814.1"/>
    <property type="molecule type" value="Genomic_DNA"/>
</dbReference>